<dbReference type="GO" id="GO:0008270">
    <property type="term" value="F:zinc ion binding"/>
    <property type="evidence" value="ECO:0007669"/>
    <property type="project" value="InterPro"/>
</dbReference>
<dbReference type="eggNOG" id="COG2220">
    <property type="taxonomic scope" value="Bacteria"/>
</dbReference>
<dbReference type="GO" id="GO:0005737">
    <property type="term" value="C:cytoplasm"/>
    <property type="evidence" value="ECO:0007669"/>
    <property type="project" value="TreeGrafter"/>
</dbReference>
<comment type="caution">
    <text evidence="5">The sequence shown here is derived from an EMBL/GenBank/DDBJ whole genome shotgun (WGS) entry which is preliminary data.</text>
</comment>
<evidence type="ECO:0000256" key="2">
    <source>
        <dbReference type="ARBA" id="ARBA00034301"/>
    </source>
</evidence>
<dbReference type="SUPFAM" id="SSF56281">
    <property type="entry name" value="Metallo-hydrolase/oxidoreductase"/>
    <property type="match status" value="1"/>
</dbReference>
<evidence type="ECO:0000256" key="3">
    <source>
        <dbReference type="ARBA" id="ARBA00048505"/>
    </source>
</evidence>
<dbReference type="GO" id="GO:0070290">
    <property type="term" value="F:N-acylphosphatidylethanolamine-specific phospholipase D activity"/>
    <property type="evidence" value="ECO:0007669"/>
    <property type="project" value="InterPro"/>
</dbReference>
<dbReference type="PANTHER" id="PTHR15032:SF4">
    <property type="entry name" value="N-ACYL-PHOSPHATIDYLETHANOLAMINE-HYDROLYZING PHOSPHOLIPASE D"/>
    <property type="match status" value="1"/>
</dbReference>
<reference evidence="5 6" key="1">
    <citation type="submission" date="2014-08" db="EMBL/GenBank/DDBJ databases">
        <authorList>
            <person name="den Bakker H.C."/>
        </authorList>
    </citation>
    <scope>NUCLEOTIDE SEQUENCE [LARGE SCALE GENOMIC DNA]</scope>
    <source>
        <strain evidence="5 6">DSM 18334</strain>
    </source>
</reference>
<dbReference type="AlphaFoldDB" id="A0A098MDT5"/>
<keyword evidence="6" id="KW-1185">Reference proteome</keyword>
<dbReference type="Proteomes" id="UP000029734">
    <property type="component" value="Unassembled WGS sequence"/>
</dbReference>
<dbReference type="PIRSF" id="PIRSF038896">
    <property type="entry name" value="NAPE-PLD"/>
    <property type="match status" value="1"/>
</dbReference>
<dbReference type="RefSeq" id="WP_036652268.1">
    <property type="nucleotide sequence ID" value="NZ_JQCR01000002.1"/>
</dbReference>
<reference evidence="5 6" key="2">
    <citation type="submission" date="2014-10" db="EMBL/GenBank/DDBJ databases">
        <title>Comparative genomics of the Paenibacillus odorifer group.</title>
        <authorList>
            <person name="Tsai Y.-C."/>
            <person name="Martin N."/>
            <person name="Korlach J."/>
            <person name="Wiedmann M."/>
        </authorList>
    </citation>
    <scope>NUCLEOTIDE SEQUENCE [LARGE SCALE GENOMIC DNA]</scope>
    <source>
        <strain evidence="5 6">DSM 18334</strain>
    </source>
</reference>
<gene>
    <name evidence="5" type="ORF">PWYN_13415</name>
</gene>
<evidence type="ECO:0000256" key="1">
    <source>
        <dbReference type="ARBA" id="ARBA00034221"/>
    </source>
</evidence>
<dbReference type="OrthoDB" id="9805728at2"/>
<organism evidence="5 6">
    <name type="scientific">Paenibacillus wynnii</name>
    <dbReference type="NCBI Taxonomy" id="268407"/>
    <lineage>
        <taxon>Bacteria</taxon>
        <taxon>Bacillati</taxon>
        <taxon>Bacillota</taxon>
        <taxon>Bacilli</taxon>
        <taxon>Bacillales</taxon>
        <taxon>Paenibacillaceae</taxon>
        <taxon>Paenibacillus</taxon>
    </lineage>
</organism>
<comment type="catalytic activity">
    <reaction evidence="1">
        <text>3',5'-cyclic CMP + H2O = CMP + H(+)</text>
        <dbReference type="Rhea" id="RHEA:72675"/>
        <dbReference type="ChEBI" id="CHEBI:15377"/>
        <dbReference type="ChEBI" id="CHEBI:15378"/>
        <dbReference type="ChEBI" id="CHEBI:58003"/>
        <dbReference type="ChEBI" id="CHEBI:60377"/>
    </reaction>
    <physiologicalReaction direction="left-to-right" evidence="1">
        <dbReference type="Rhea" id="RHEA:72676"/>
    </physiologicalReaction>
</comment>
<proteinExistence type="predicted"/>
<dbReference type="EMBL" id="JQCR01000002">
    <property type="protein sequence ID" value="KGE20218.1"/>
    <property type="molecule type" value="Genomic_DNA"/>
</dbReference>
<dbReference type="InterPro" id="IPR001279">
    <property type="entry name" value="Metallo-B-lactamas"/>
</dbReference>
<accession>A0A098MDT5</accession>
<dbReference type="PANTHER" id="PTHR15032">
    <property type="entry name" value="N-ACYL-PHOSPHATIDYLETHANOLAMINE-HYDROLYZING PHOSPHOLIPASE D"/>
    <property type="match status" value="1"/>
</dbReference>
<dbReference type="InterPro" id="IPR036866">
    <property type="entry name" value="RibonucZ/Hydroxyglut_hydro"/>
</dbReference>
<sequence length="364" mass="41093">MTLIIIAAIIVVILTVAYLVMSYYPSFGGRVPRNNRHRLIHSPQYANGKFLNQIPTVMDTSLRSSLSILGEFIKGNPRSKPENALLPEPLNLTQGVQETKVTWFGHSAVLLEVNGVTLFIDPMLGTSPSPFPVIGGRRYSKKLPVEVRDLPALDAVLLSHDHYDHLDYGSIQLLKDKAKRFIVPLGVGAHLIRWGVEPQRIEEHDWWDEFQFQGLQLACTPARHFSGRSLLDRNSTLWCSWVIKAATCSIFFSGDSGYGPHFLEIGNKYGPFDLTLMECGQYDTRWAAIHMMPEQAIQAHLDVKGKLMIPIHWAAFTLALHDWTDPVERAWQAAKERGTLLATPRIGETVFVQSPDYPSSPWWR</sequence>
<feature type="domain" description="Metallo-beta-lactamase" evidence="4">
    <location>
        <begin position="120"/>
        <end position="313"/>
    </location>
</feature>
<comment type="catalytic activity">
    <reaction evidence="3">
        <text>3',5'-cyclic UMP + H2O = UMP + H(+)</text>
        <dbReference type="Rhea" id="RHEA:70575"/>
        <dbReference type="ChEBI" id="CHEBI:15377"/>
        <dbReference type="ChEBI" id="CHEBI:15378"/>
        <dbReference type="ChEBI" id="CHEBI:57865"/>
        <dbReference type="ChEBI" id="CHEBI:184387"/>
    </reaction>
    <physiologicalReaction direction="left-to-right" evidence="3">
        <dbReference type="Rhea" id="RHEA:70576"/>
    </physiologicalReaction>
</comment>
<dbReference type="STRING" id="268407.PWYN_13415"/>
<evidence type="ECO:0000313" key="6">
    <source>
        <dbReference type="Proteomes" id="UP000029734"/>
    </source>
</evidence>
<evidence type="ECO:0000259" key="4">
    <source>
        <dbReference type="Pfam" id="PF12706"/>
    </source>
</evidence>
<comment type="function">
    <text evidence="2">Counteracts the endogenous Pycsar antiviral defense system. Phosphodiesterase that enables metal-dependent hydrolysis of host cyclic nucleotide Pycsar defense signals such as cCMP and cUMP.</text>
</comment>
<dbReference type="Pfam" id="PF12706">
    <property type="entry name" value="Lactamase_B_2"/>
    <property type="match status" value="1"/>
</dbReference>
<dbReference type="Gene3D" id="3.60.15.10">
    <property type="entry name" value="Ribonuclease Z/Hydroxyacylglutathione hydrolase-like"/>
    <property type="match status" value="1"/>
</dbReference>
<name>A0A098MDT5_9BACL</name>
<protein>
    <submittedName>
        <fullName evidence="5">Membrane protein</fullName>
    </submittedName>
</protein>
<evidence type="ECO:0000313" key="5">
    <source>
        <dbReference type="EMBL" id="KGE20218.1"/>
    </source>
</evidence>
<dbReference type="InterPro" id="IPR024884">
    <property type="entry name" value="NAPE-PLD"/>
</dbReference>